<keyword evidence="2" id="KW-1185">Reference proteome</keyword>
<comment type="caution">
    <text evidence="1">The sequence shown here is derived from an EMBL/GenBank/DDBJ whole genome shotgun (WGS) entry which is preliminary data.</text>
</comment>
<proteinExistence type="predicted"/>
<dbReference type="EMBL" id="JAFJMO010000002">
    <property type="protein sequence ID" value="KAJ8283162.1"/>
    <property type="molecule type" value="Genomic_DNA"/>
</dbReference>
<protein>
    <submittedName>
        <fullName evidence="1">Uncharacterized protein</fullName>
    </submittedName>
</protein>
<evidence type="ECO:0000313" key="1">
    <source>
        <dbReference type="EMBL" id="KAJ8283162.1"/>
    </source>
</evidence>
<sequence>MSGTLSPPAVTAVGSVAPSGHQGAAVFRVQRVEGGAPLTLPLSQRSRAFPLARPAWAPPTTRSTACCGRRTSAACRRVALPLSHDPAPRPLHSFLCPSRGLPVQPSSLSAFWVHLSVGGWGWGDWGVNLWQGDLSLGANSVNQNCRVGSVFAIINIQTCSAPTYLNCYNSVCPAQFYLLSVNMFENIFV</sequence>
<evidence type="ECO:0000313" key="2">
    <source>
        <dbReference type="Proteomes" id="UP001152803"/>
    </source>
</evidence>
<accession>A0A9Q1DWP3</accession>
<reference evidence="1" key="1">
    <citation type="journal article" date="2023" name="Science">
        <title>Genome structures resolve the early diversification of teleost fishes.</title>
        <authorList>
            <person name="Parey E."/>
            <person name="Louis A."/>
            <person name="Montfort J."/>
            <person name="Bouchez O."/>
            <person name="Roques C."/>
            <person name="Iampietro C."/>
            <person name="Lluch J."/>
            <person name="Castinel A."/>
            <person name="Donnadieu C."/>
            <person name="Desvignes T."/>
            <person name="Floi Bucao C."/>
            <person name="Jouanno E."/>
            <person name="Wen M."/>
            <person name="Mejri S."/>
            <person name="Dirks R."/>
            <person name="Jansen H."/>
            <person name="Henkel C."/>
            <person name="Chen W.J."/>
            <person name="Zahm M."/>
            <person name="Cabau C."/>
            <person name="Klopp C."/>
            <person name="Thompson A.W."/>
            <person name="Robinson-Rechavi M."/>
            <person name="Braasch I."/>
            <person name="Lecointre G."/>
            <person name="Bobe J."/>
            <person name="Postlethwait J.H."/>
            <person name="Berthelot C."/>
            <person name="Roest Crollius H."/>
            <person name="Guiguen Y."/>
        </authorList>
    </citation>
    <scope>NUCLEOTIDE SEQUENCE</scope>
    <source>
        <strain evidence="1">Concon-B</strain>
    </source>
</reference>
<dbReference type="OrthoDB" id="10643924at2759"/>
<name>A0A9Q1DWP3_CONCO</name>
<dbReference type="Proteomes" id="UP001152803">
    <property type="component" value="Unassembled WGS sequence"/>
</dbReference>
<gene>
    <name evidence="1" type="ORF">COCON_G00020120</name>
</gene>
<dbReference type="AlphaFoldDB" id="A0A9Q1DWP3"/>
<organism evidence="1 2">
    <name type="scientific">Conger conger</name>
    <name type="common">Conger eel</name>
    <name type="synonym">Muraena conger</name>
    <dbReference type="NCBI Taxonomy" id="82655"/>
    <lineage>
        <taxon>Eukaryota</taxon>
        <taxon>Metazoa</taxon>
        <taxon>Chordata</taxon>
        <taxon>Craniata</taxon>
        <taxon>Vertebrata</taxon>
        <taxon>Euteleostomi</taxon>
        <taxon>Actinopterygii</taxon>
        <taxon>Neopterygii</taxon>
        <taxon>Teleostei</taxon>
        <taxon>Anguilliformes</taxon>
        <taxon>Congridae</taxon>
        <taxon>Conger</taxon>
    </lineage>
</organism>